<organism evidence="2 3">
    <name type="scientific">Paradevosia tibetensis</name>
    <dbReference type="NCBI Taxonomy" id="1447062"/>
    <lineage>
        <taxon>Bacteria</taxon>
        <taxon>Pseudomonadati</taxon>
        <taxon>Pseudomonadota</taxon>
        <taxon>Alphaproteobacteria</taxon>
        <taxon>Hyphomicrobiales</taxon>
        <taxon>Devosiaceae</taxon>
        <taxon>Paradevosia</taxon>
    </lineage>
</organism>
<sequence length="70" mass="7274">MTDSTTKRVASNSYEKKARATLLLALVASAAGGGCTTLGTGTSTSPLLEDNMPSSLIERSDTPKPVQIYV</sequence>
<dbReference type="RefSeq" id="WP_147655817.1">
    <property type="nucleotide sequence ID" value="NZ_BMFM01000001.1"/>
</dbReference>
<dbReference type="EMBL" id="CP041690">
    <property type="protein sequence ID" value="QEE20317.1"/>
    <property type="molecule type" value="Genomic_DNA"/>
</dbReference>
<dbReference type="Proteomes" id="UP000321062">
    <property type="component" value="Chromosome"/>
</dbReference>
<evidence type="ECO:0000256" key="1">
    <source>
        <dbReference type="SAM" id="MobiDB-lite"/>
    </source>
</evidence>
<dbReference type="PROSITE" id="PS51257">
    <property type="entry name" value="PROKAR_LIPOPROTEIN"/>
    <property type="match status" value="1"/>
</dbReference>
<accession>A0A5B9DM78</accession>
<feature type="compositionally biased region" description="Low complexity" evidence="1">
    <location>
        <begin position="38"/>
        <end position="48"/>
    </location>
</feature>
<dbReference type="AlphaFoldDB" id="A0A5B9DM78"/>
<dbReference type="KEGG" id="yti:FNA67_09080"/>
<feature type="region of interest" description="Disordered" evidence="1">
    <location>
        <begin position="38"/>
        <end position="70"/>
    </location>
</feature>
<evidence type="ECO:0000313" key="3">
    <source>
        <dbReference type="Proteomes" id="UP000321062"/>
    </source>
</evidence>
<keyword evidence="3" id="KW-1185">Reference proteome</keyword>
<reference evidence="2 3" key="1">
    <citation type="journal article" date="2015" name="Int. J. Syst. Evol. Microbiol.">
        <title>Youhaiella tibetensis gen. nov., sp. nov., isolated from subsurface sediment.</title>
        <authorList>
            <person name="Wang Y.X."/>
            <person name="Huang F.Q."/>
            <person name="Nogi Y."/>
            <person name="Pang S.J."/>
            <person name="Wang P.K."/>
            <person name="Lv J."/>
        </authorList>
    </citation>
    <scope>NUCLEOTIDE SEQUENCE [LARGE SCALE GENOMIC DNA]</scope>
    <source>
        <strain evidence="3">fig4</strain>
    </source>
</reference>
<proteinExistence type="predicted"/>
<protein>
    <submittedName>
        <fullName evidence="2">Uncharacterized protein</fullName>
    </submittedName>
</protein>
<evidence type="ECO:0000313" key="2">
    <source>
        <dbReference type="EMBL" id="QEE20317.1"/>
    </source>
</evidence>
<name>A0A5B9DM78_9HYPH</name>
<gene>
    <name evidence="2" type="ORF">FNA67_09080</name>
</gene>